<dbReference type="PANTHER" id="PTHR30069:SF49">
    <property type="entry name" value="OUTER MEMBRANE PROTEIN C"/>
    <property type="match status" value="1"/>
</dbReference>
<dbReference type="PROSITE" id="PS52016">
    <property type="entry name" value="TONB_DEPENDENT_REC_3"/>
    <property type="match status" value="1"/>
</dbReference>
<dbReference type="CDD" id="cd02980">
    <property type="entry name" value="TRX_Fd_family"/>
    <property type="match status" value="1"/>
</dbReference>
<keyword evidence="13" id="KW-0675">Receptor</keyword>
<evidence type="ECO:0000313" key="13">
    <source>
        <dbReference type="EMBL" id="RVU89940.1"/>
    </source>
</evidence>
<evidence type="ECO:0000259" key="12">
    <source>
        <dbReference type="Pfam" id="PF07715"/>
    </source>
</evidence>
<evidence type="ECO:0000256" key="6">
    <source>
        <dbReference type="ARBA" id="ARBA00023136"/>
    </source>
</evidence>
<organism evidence="13 14">
    <name type="scientific">Flavobacterium columnare</name>
    <dbReference type="NCBI Taxonomy" id="996"/>
    <lineage>
        <taxon>Bacteria</taxon>
        <taxon>Pseudomonadati</taxon>
        <taxon>Bacteroidota</taxon>
        <taxon>Flavobacteriia</taxon>
        <taxon>Flavobacteriales</taxon>
        <taxon>Flavobacteriaceae</taxon>
        <taxon>Flavobacterium</taxon>
    </lineage>
</organism>
<dbReference type="Pfam" id="PF07715">
    <property type="entry name" value="Plug"/>
    <property type="match status" value="1"/>
</dbReference>
<dbReference type="Pfam" id="PF00593">
    <property type="entry name" value="TonB_dep_Rec_b-barrel"/>
    <property type="match status" value="1"/>
</dbReference>
<dbReference type="InterPro" id="IPR037066">
    <property type="entry name" value="Plug_dom_sf"/>
</dbReference>
<dbReference type="InterPro" id="IPR039426">
    <property type="entry name" value="TonB-dep_rcpt-like"/>
</dbReference>
<protein>
    <submittedName>
        <fullName evidence="13">TonB-dependent receptor</fullName>
    </submittedName>
</protein>
<keyword evidence="3 8" id="KW-1134">Transmembrane beta strand</keyword>
<comment type="caution">
    <text evidence="13">The sequence shown here is derived from an EMBL/GenBank/DDBJ whole genome shotgun (WGS) entry which is preliminary data.</text>
</comment>
<dbReference type="InterPro" id="IPR036942">
    <property type="entry name" value="Beta-barrel_TonB_sf"/>
</dbReference>
<keyword evidence="7 8" id="KW-0998">Cell outer membrane</keyword>
<feature type="domain" description="TonB-dependent receptor plug" evidence="12">
    <location>
        <begin position="256"/>
        <end position="359"/>
    </location>
</feature>
<evidence type="ECO:0000256" key="9">
    <source>
        <dbReference type="RuleBase" id="RU003357"/>
    </source>
</evidence>
<accession>A0A437U8H4</accession>
<evidence type="ECO:0000256" key="4">
    <source>
        <dbReference type="ARBA" id="ARBA00022692"/>
    </source>
</evidence>
<keyword evidence="10" id="KW-1133">Transmembrane helix</keyword>
<dbReference type="OrthoDB" id="99480at2"/>
<keyword evidence="14" id="KW-1185">Reference proteome</keyword>
<dbReference type="Pfam" id="PF13715">
    <property type="entry name" value="CarbopepD_reg_2"/>
    <property type="match status" value="1"/>
</dbReference>
<dbReference type="InterPro" id="IPR012910">
    <property type="entry name" value="Plug_dom"/>
</dbReference>
<dbReference type="Gene3D" id="2.60.40.1120">
    <property type="entry name" value="Carboxypeptidase-like, regulatory domain"/>
    <property type="match status" value="1"/>
</dbReference>
<evidence type="ECO:0000313" key="14">
    <source>
        <dbReference type="Proteomes" id="UP000288951"/>
    </source>
</evidence>
<sequence>MVVYNQLTGLLTKKKIKMSKDLSKIKKIIYLCNGTCCTDNGAEENIQVLRKTLTEQELNDEVHTIRTKCQGFCKKGPIVNIQPENTWYKEVDIETSRGIVTTHILKNILLKKDLLFSSNSIIEPKKKKNNFFTKLFNWFCIFSFLFFFSNIKAQSTIHGFILDATNQTKIVGATIKVKESGESTVSEENGSYTLQFSSEGLKTIIITHIGYDSISLKINFKKNEQKLLNVSLLHNVMNLEELVITTAFAKKQENKIDQISLQLQPIKSGQDLLRAVPGLFIAQHAGGGKAEQIFVRGTDNDHGTDFSIQMDGIPANLPSHAHGQGYADMHFMIPETIGNVHFFKGPYEASLGDFSVAGAAQFNSKYRLEKNNIKLESGLFNTQRVLAMLQVLDQKHLVSKWNDNAYFASEYNYTDGFFESKLKFKRFNFFGRYNAQLTNKTALLLSGSYFSSSWNASGQLPLRAIEKGTLSRYGSIDDSEGGIASRLNTNLILDTKLNETQSWKNQFYYSKNIFDLFSNFTFFMNDPINGDEILQWEKRDLFGLKSVYNRLDNVGTTKLYSEVGFVTRTDILGLGRDYVLKRAFLSKAANDHVAITNYSLYVDEDWQFAPKWSLKLGFRNELFDFYLKDKINDNNSGKKAVYRFNPKAQLYFNPTSNLTIFTKWGIGFHSNYAHTAVSKDPTASNPVPQSQSLDLGLIMKLYKKSIFNFTAWWTDSGSEFKFISDDGSFENLGSSRKYGIDASLKIQFTDFLWADTNLNYAYSFLKEAPKEENLIPLYTRWNSTGGLTLKLENGINASLRYRFMGERPAAEDGSIFSKPYTITDLVIRYTRPRYEMSLSTENIFNVKWDEAQFYDKSRLKNETEAVTDFHNTPGTPFFIKGSISYFF</sequence>
<evidence type="ECO:0000256" key="3">
    <source>
        <dbReference type="ARBA" id="ARBA00022452"/>
    </source>
</evidence>
<dbReference type="InterPro" id="IPR036249">
    <property type="entry name" value="Thioredoxin-like_sf"/>
</dbReference>
<dbReference type="SUPFAM" id="SSF49464">
    <property type="entry name" value="Carboxypeptidase regulatory domain-like"/>
    <property type="match status" value="1"/>
</dbReference>
<evidence type="ECO:0000256" key="7">
    <source>
        <dbReference type="ARBA" id="ARBA00023237"/>
    </source>
</evidence>
<dbReference type="EMBL" id="RQSM01000003">
    <property type="protein sequence ID" value="RVU89940.1"/>
    <property type="molecule type" value="Genomic_DNA"/>
</dbReference>
<dbReference type="GO" id="GO:0044718">
    <property type="term" value="P:siderophore transmembrane transport"/>
    <property type="evidence" value="ECO:0007669"/>
    <property type="project" value="TreeGrafter"/>
</dbReference>
<feature type="transmembrane region" description="Helical" evidence="10">
    <location>
        <begin position="135"/>
        <end position="151"/>
    </location>
</feature>
<dbReference type="PANTHER" id="PTHR30069">
    <property type="entry name" value="TONB-DEPENDENT OUTER MEMBRANE RECEPTOR"/>
    <property type="match status" value="1"/>
</dbReference>
<evidence type="ECO:0000256" key="5">
    <source>
        <dbReference type="ARBA" id="ARBA00023077"/>
    </source>
</evidence>
<keyword evidence="5 9" id="KW-0798">TonB box</keyword>
<keyword evidence="2 8" id="KW-0813">Transport</keyword>
<dbReference type="GO" id="GO:0015344">
    <property type="term" value="F:siderophore uptake transmembrane transporter activity"/>
    <property type="evidence" value="ECO:0007669"/>
    <property type="project" value="TreeGrafter"/>
</dbReference>
<proteinExistence type="inferred from homology"/>
<keyword evidence="6 8" id="KW-0472">Membrane</keyword>
<dbReference type="InterPro" id="IPR000531">
    <property type="entry name" value="Beta-barrel_TonB"/>
</dbReference>
<comment type="similarity">
    <text evidence="8 9">Belongs to the TonB-dependent receptor family.</text>
</comment>
<evidence type="ECO:0000256" key="10">
    <source>
        <dbReference type="SAM" id="Phobius"/>
    </source>
</evidence>
<reference evidence="13" key="1">
    <citation type="submission" date="2018-12" db="EMBL/GenBank/DDBJ databases">
        <title>Draft genome sequence of Flaovobacterium columnare ARS1 isolated from channel catfish in Alabama.</title>
        <authorList>
            <person name="Cai W."/>
            <person name="Arias C."/>
        </authorList>
    </citation>
    <scope>NUCLEOTIDE SEQUENCE [LARGE SCALE GENOMIC DNA]</scope>
    <source>
        <strain evidence="13">ARS1</strain>
    </source>
</reference>
<feature type="domain" description="TonB-dependent receptor-like beta-barrel" evidence="11">
    <location>
        <begin position="447"/>
        <end position="845"/>
    </location>
</feature>
<dbReference type="Gene3D" id="3.40.30.10">
    <property type="entry name" value="Glutaredoxin"/>
    <property type="match status" value="1"/>
</dbReference>
<evidence type="ECO:0000256" key="8">
    <source>
        <dbReference type="PROSITE-ProRule" id="PRU01360"/>
    </source>
</evidence>
<keyword evidence="4 8" id="KW-0812">Transmembrane</keyword>
<evidence type="ECO:0000259" key="11">
    <source>
        <dbReference type="Pfam" id="PF00593"/>
    </source>
</evidence>
<dbReference type="Proteomes" id="UP000288951">
    <property type="component" value="Unassembled WGS sequence"/>
</dbReference>
<name>A0A437U8H4_9FLAO</name>
<dbReference type="AlphaFoldDB" id="A0A437U8H4"/>
<dbReference type="SUPFAM" id="SSF52833">
    <property type="entry name" value="Thioredoxin-like"/>
    <property type="match status" value="1"/>
</dbReference>
<evidence type="ECO:0000256" key="1">
    <source>
        <dbReference type="ARBA" id="ARBA00004571"/>
    </source>
</evidence>
<dbReference type="InterPro" id="IPR008969">
    <property type="entry name" value="CarboxyPept-like_regulatory"/>
</dbReference>
<dbReference type="SUPFAM" id="SSF56935">
    <property type="entry name" value="Porins"/>
    <property type="match status" value="1"/>
</dbReference>
<dbReference type="Gene3D" id="2.40.170.20">
    <property type="entry name" value="TonB-dependent receptor, beta-barrel domain"/>
    <property type="match status" value="1"/>
</dbReference>
<gene>
    <name evidence="13" type="ORF">EH230_02960</name>
</gene>
<evidence type="ECO:0000256" key="2">
    <source>
        <dbReference type="ARBA" id="ARBA00022448"/>
    </source>
</evidence>
<dbReference type="GO" id="GO:0009279">
    <property type="term" value="C:cell outer membrane"/>
    <property type="evidence" value="ECO:0007669"/>
    <property type="project" value="UniProtKB-SubCell"/>
</dbReference>
<dbReference type="Gene3D" id="2.170.130.10">
    <property type="entry name" value="TonB-dependent receptor, plug domain"/>
    <property type="match status" value="1"/>
</dbReference>
<comment type="subcellular location">
    <subcellularLocation>
        <location evidence="1 8">Cell outer membrane</location>
        <topology evidence="1 8">Multi-pass membrane protein</topology>
    </subcellularLocation>
</comment>